<evidence type="ECO:0000259" key="2">
    <source>
        <dbReference type="Pfam" id="PF01298"/>
    </source>
</evidence>
<evidence type="ECO:0000313" key="3">
    <source>
        <dbReference type="EMBL" id="MFC3671677.1"/>
    </source>
</evidence>
<gene>
    <name evidence="3" type="ORF">ACFOOT_09565</name>
</gene>
<dbReference type="Pfam" id="PF01298">
    <property type="entry name" value="TbpB_B_D"/>
    <property type="match status" value="1"/>
</dbReference>
<dbReference type="EMBL" id="JBHRYE010000013">
    <property type="protein sequence ID" value="MFC3671677.1"/>
    <property type="molecule type" value="Genomic_DNA"/>
</dbReference>
<dbReference type="Proteomes" id="UP001595683">
    <property type="component" value="Unassembled WGS sequence"/>
</dbReference>
<name>A0ABV7V403_9SPHN</name>
<keyword evidence="1" id="KW-0732">Signal</keyword>
<dbReference type="RefSeq" id="WP_191324364.1">
    <property type="nucleotide sequence ID" value="NZ_BMZP01000008.1"/>
</dbReference>
<comment type="caution">
    <text evidence="3">The sequence shown here is derived from an EMBL/GenBank/DDBJ whole genome shotgun (WGS) entry which is preliminary data.</text>
</comment>
<keyword evidence="4" id="KW-1185">Reference proteome</keyword>
<dbReference type="InterPro" id="IPR011250">
    <property type="entry name" value="OMP/PagP_B-barrel"/>
</dbReference>
<feature type="domain" description="Transferrin-binding protein B C-lobe/N-lobe beta-barrel" evidence="2">
    <location>
        <begin position="178"/>
        <end position="287"/>
    </location>
</feature>
<dbReference type="InterPro" id="IPR001677">
    <property type="entry name" value="TbpB_B_D"/>
</dbReference>
<proteinExistence type="predicted"/>
<feature type="chain" id="PRO_5047067101" evidence="1">
    <location>
        <begin position="21"/>
        <end position="316"/>
    </location>
</feature>
<organism evidence="3 4">
    <name type="scientific">Novosphingobium pokkalii</name>
    <dbReference type="NCBI Taxonomy" id="1770194"/>
    <lineage>
        <taxon>Bacteria</taxon>
        <taxon>Pseudomonadati</taxon>
        <taxon>Pseudomonadota</taxon>
        <taxon>Alphaproteobacteria</taxon>
        <taxon>Sphingomonadales</taxon>
        <taxon>Sphingomonadaceae</taxon>
        <taxon>Novosphingobium</taxon>
    </lineage>
</organism>
<evidence type="ECO:0000256" key="1">
    <source>
        <dbReference type="SAM" id="SignalP"/>
    </source>
</evidence>
<dbReference type="Gene3D" id="2.40.160.90">
    <property type="match status" value="1"/>
</dbReference>
<feature type="signal peptide" evidence="1">
    <location>
        <begin position="1"/>
        <end position="20"/>
    </location>
</feature>
<reference evidence="4" key="1">
    <citation type="journal article" date="2019" name="Int. J. Syst. Evol. Microbiol.">
        <title>The Global Catalogue of Microorganisms (GCM) 10K type strain sequencing project: providing services to taxonomists for standard genome sequencing and annotation.</title>
        <authorList>
            <consortium name="The Broad Institute Genomics Platform"/>
            <consortium name="The Broad Institute Genome Sequencing Center for Infectious Disease"/>
            <person name="Wu L."/>
            <person name="Ma J."/>
        </authorList>
    </citation>
    <scope>NUCLEOTIDE SEQUENCE [LARGE SCALE GENOMIC DNA]</scope>
    <source>
        <strain evidence="4">KCTC 42224</strain>
    </source>
</reference>
<dbReference type="SUPFAM" id="SSF56925">
    <property type="entry name" value="OMPA-like"/>
    <property type="match status" value="1"/>
</dbReference>
<dbReference type="PROSITE" id="PS51257">
    <property type="entry name" value="PROKAR_LIPOPROTEIN"/>
    <property type="match status" value="1"/>
</dbReference>
<sequence>MATTSRIASMAAFLAPMLLAGCGGGDGGNMASTPTPPFPLAKTTQFPATTATTGYTGTLASGLNGSNATVNPATTSGQSAATTIAYDAATATYTVQANGISASFAAADKTTSSGYATDFAKSADTLTLYGNAQGTSTASAPVALSYTSFAKWSHTDTASQHTDITYFLFGTPTAGTSMPTSGTASYNATVAATKLSYNYAPTSGAALTGTATLTADFAKATVDTTLLLQPAGTGGSASTTSYTGTGTISASNFAGAFSTGPTDFVSGTFTGGFYGPAAAEMGYAFALKLHTPDPFSGATVEPGDATIAGVAVGSKK</sequence>
<protein>
    <submittedName>
        <fullName evidence="3">Transferrin-binding protein-like solute binding protein</fullName>
    </submittedName>
</protein>
<evidence type="ECO:0000313" key="4">
    <source>
        <dbReference type="Proteomes" id="UP001595683"/>
    </source>
</evidence>
<accession>A0ABV7V403</accession>